<sequence length="73" mass="8182">MVVGRPTYTALASRDGRWWLIRVPGLGHNPEDGIYTQARKLSDIEPMARELIALCLEVSQDSFDVQVELPGRS</sequence>
<keyword evidence="2" id="KW-1185">Reference proteome</keyword>
<reference evidence="1 2" key="1">
    <citation type="journal article" date="2019" name="Emerg. Microbes Infect.">
        <title>Comprehensive subspecies identification of 175 nontuberculous mycobacteria species based on 7547 genomic profiles.</title>
        <authorList>
            <person name="Matsumoto Y."/>
            <person name="Kinjo T."/>
            <person name="Motooka D."/>
            <person name="Nabeya D."/>
            <person name="Jung N."/>
            <person name="Uechi K."/>
            <person name="Horii T."/>
            <person name="Iida T."/>
            <person name="Fujita J."/>
            <person name="Nakamura S."/>
        </authorList>
    </citation>
    <scope>NUCLEOTIDE SEQUENCE [LARGE SCALE GENOMIC DNA]</scope>
    <source>
        <strain evidence="1 2">JCM 18565</strain>
    </source>
</reference>
<protein>
    <recommendedName>
        <fullName evidence="3">Type II toxin-antitoxin system HicB family antitoxin</fullName>
    </recommendedName>
</protein>
<name>A0ABQ1CGI8_9MYCO</name>
<dbReference type="RefSeq" id="WP_120795292.1">
    <property type="nucleotide sequence ID" value="NZ_BLKX01000005.1"/>
</dbReference>
<accession>A0ABQ1CGI8</accession>
<organism evidence="1 2">
    <name type="scientific">Mycobacterium paragordonae</name>
    <dbReference type="NCBI Taxonomy" id="1389713"/>
    <lineage>
        <taxon>Bacteria</taxon>
        <taxon>Bacillati</taxon>
        <taxon>Actinomycetota</taxon>
        <taxon>Actinomycetes</taxon>
        <taxon>Mycobacteriales</taxon>
        <taxon>Mycobacteriaceae</taxon>
        <taxon>Mycobacterium</taxon>
    </lineage>
</organism>
<evidence type="ECO:0000313" key="2">
    <source>
        <dbReference type="Proteomes" id="UP000465240"/>
    </source>
</evidence>
<dbReference type="EMBL" id="BLKX01000005">
    <property type="protein sequence ID" value="GFG83315.1"/>
    <property type="molecule type" value="Genomic_DNA"/>
</dbReference>
<gene>
    <name evidence="1" type="ORF">MPRG_65910</name>
</gene>
<evidence type="ECO:0008006" key="3">
    <source>
        <dbReference type="Google" id="ProtNLM"/>
    </source>
</evidence>
<dbReference type="Proteomes" id="UP000465240">
    <property type="component" value="Unassembled WGS sequence"/>
</dbReference>
<comment type="caution">
    <text evidence="1">The sequence shown here is derived from an EMBL/GenBank/DDBJ whole genome shotgun (WGS) entry which is preliminary data.</text>
</comment>
<evidence type="ECO:0000313" key="1">
    <source>
        <dbReference type="EMBL" id="GFG83315.1"/>
    </source>
</evidence>
<proteinExistence type="predicted"/>